<protein>
    <submittedName>
        <fullName evidence="3">Uncharacterized protein</fullName>
    </submittedName>
</protein>
<feature type="compositionally biased region" description="Basic and acidic residues" evidence="2">
    <location>
        <begin position="647"/>
        <end position="661"/>
    </location>
</feature>
<evidence type="ECO:0000313" key="3">
    <source>
        <dbReference type="EMBL" id="CAF9934287.1"/>
    </source>
</evidence>
<feature type="region of interest" description="Disordered" evidence="2">
    <location>
        <begin position="550"/>
        <end position="667"/>
    </location>
</feature>
<dbReference type="EMBL" id="CAJPDT010000075">
    <property type="protein sequence ID" value="CAF9934287.1"/>
    <property type="molecule type" value="Genomic_DNA"/>
</dbReference>
<reference evidence="3" key="1">
    <citation type="submission" date="2021-03" db="EMBL/GenBank/DDBJ databases">
        <authorList>
            <person name="Tagirdzhanova G."/>
        </authorList>
    </citation>
    <scope>NUCLEOTIDE SEQUENCE</scope>
</reference>
<keyword evidence="1" id="KW-0175">Coiled coil</keyword>
<feature type="coiled-coil region" evidence="1">
    <location>
        <begin position="182"/>
        <end position="234"/>
    </location>
</feature>
<gene>
    <name evidence="3" type="ORF">IMSHALPRED_009661</name>
</gene>
<feature type="compositionally biased region" description="Low complexity" evidence="2">
    <location>
        <begin position="563"/>
        <end position="586"/>
    </location>
</feature>
<evidence type="ECO:0000313" key="4">
    <source>
        <dbReference type="Proteomes" id="UP000664534"/>
    </source>
</evidence>
<name>A0A8H3G0D5_9LECA</name>
<evidence type="ECO:0000256" key="2">
    <source>
        <dbReference type="SAM" id="MobiDB-lite"/>
    </source>
</evidence>
<dbReference type="OrthoDB" id="5346863at2759"/>
<feature type="region of interest" description="Disordered" evidence="2">
    <location>
        <begin position="144"/>
        <end position="164"/>
    </location>
</feature>
<comment type="caution">
    <text evidence="3">The sequence shown here is derived from an EMBL/GenBank/DDBJ whole genome shotgun (WGS) entry which is preliminary data.</text>
</comment>
<sequence>MAQPQWPRLCLTNPADIKEHAASLSSDLKAVQEFLRAGFSNAAPSLPRGLKSKIRKGIGKCLVSDESRDYSTTSISAEDRDLICSAILEEITAKTAAAFHTRVPQYLFKILQESYDELHVKIVAQYNAAPQEGPNTAGMALRNEVQPQTPPDSPPEETDSEMSVDYGSDTEALAHHDLYKTTKSLTRRARKFKAQLQEVEHQRKTLSQGISRQASQITKKIRDVELEEKAANERYTKAMRAMAETRLEQDRTGDYGTEYVGYKVTGSADDCFAKLGDAARRVFLAIESQAVVNRLFNMPAKVLMRKVKEAVEQRSKSVGEELFLSIEYCLGAELLDNGNVALWGNKSDEDDVRRSERIVSDARPEVPFWDQDILASFASHITEPYETYPVEVRDITVEKMSLQNRKRKAEAITKLVQQNVTAIPFLHIDLIRDIRFSRRTTNDNSLALVLGFSNPVTANEVIDHGLQWQGAFYSCEVFDNKFLDRCGRCQAYGHHTDACSGPLRCARCALHHRAKQCTSFFLRCALCEAPHCCGSSGCSARSDRINDKRNARFPIGKDSSILPVPSTKPTAPSPSSSSPETHLSNPQQEHVGTTKEQHSDPGSAPAHTKPPERPTLSARQLQDTLPATEAASWPNVSGKRKGSVLTPHKDLGSAGHDERVTKKTRLC</sequence>
<keyword evidence="4" id="KW-1185">Reference proteome</keyword>
<dbReference type="Proteomes" id="UP000664534">
    <property type="component" value="Unassembled WGS sequence"/>
</dbReference>
<accession>A0A8H3G0D5</accession>
<dbReference type="AlphaFoldDB" id="A0A8H3G0D5"/>
<proteinExistence type="predicted"/>
<organism evidence="3 4">
    <name type="scientific">Imshaugia aleurites</name>
    <dbReference type="NCBI Taxonomy" id="172621"/>
    <lineage>
        <taxon>Eukaryota</taxon>
        <taxon>Fungi</taxon>
        <taxon>Dikarya</taxon>
        <taxon>Ascomycota</taxon>
        <taxon>Pezizomycotina</taxon>
        <taxon>Lecanoromycetes</taxon>
        <taxon>OSLEUM clade</taxon>
        <taxon>Lecanoromycetidae</taxon>
        <taxon>Lecanorales</taxon>
        <taxon>Lecanorineae</taxon>
        <taxon>Parmeliaceae</taxon>
        <taxon>Imshaugia</taxon>
    </lineage>
</organism>
<evidence type="ECO:0000256" key="1">
    <source>
        <dbReference type="SAM" id="Coils"/>
    </source>
</evidence>